<reference evidence="2" key="1">
    <citation type="submission" date="2022-08" db="EMBL/GenBank/DDBJ databases">
        <authorList>
            <person name="Gutierrez-Valencia J."/>
        </authorList>
    </citation>
    <scope>NUCLEOTIDE SEQUENCE</scope>
</reference>
<sequence length="447" mass="50142">MENLPSSLLVDILSRLDDSGHLARCRLVSRNFCAAAREVQSVKFFCSLSRYLKSRSPETRDRITPFKAVLGDLFRGSRVPIESVSIGVEKSLAGISYDDVEDESDDLHLTDARFVEEWLPRVSGELRSLSISDFWIQSCWRKSEILKLISSCCHALLELEVKNAWLSVDGLNSMPMLSVLTLEFVRLDDEDLNKVNDCFPCLQVLNLIGVGGLKEPKICLPRLKTCQWTVSNAPFSLTILAPSLLKLELRCIRPRSLVIKAPMLADCRIYIVEVNELQVNHFLHLESLQLDSGNICSLLHSFASATAINEVKLNSSRSNETDDTLCLESAFEVFPNVSSLTLQSGAWSEMVTCFLSNGLKTRSPMKDLKVITVQFVKQNLDASLQFISCILNCCNSLLRIGLLIHSDADHGAFFSLVSKWASKHPRVKWKCGTWKEGAEDIWVSDCY</sequence>
<dbReference type="SUPFAM" id="SSF52047">
    <property type="entry name" value="RNI-like"/>
    <property type="match status" value="1"/>
</dbReference>
<dbReference type="AlphaFoldDB" id="A0AAV0GZG8"/>
<dbReference type="EMBL" id="CAMGYJ010000002">
    <property type="protein sequence ID" value="CAI0377748.1"/>
    <property type="molecule type" value="Genomic_DNA"/>
</dbReference>
<protein>
    <recommendedName>
        <fullName evidence="1">F-box domain-containing protein</fullName>
    </recommendedName>
</protein>
<dbReference type="InterPro" id="IPR036047">
    <property type="entry name" value="F-box-like_dom_sf"/>
</dbReference>
<organism evidence="2 3">
    <name type="scientific">Linum tenue</name>
    <dbReference type="NCBI Taxonomy" id="586396"/>
    <lineage>
        <taxon>Eukaryota</taxon>
        <taxon>Viridiplantae</taxon>
        <taxon>Streptophyta</taxon>
        <taxon>Embryophyta</taxon>
        <taxon>Tracheophyta</taxon>
        <taxon>Spermatophyta</taxon>
        <taxon>Magnoliopsida</taxon>
        <taxon>eudicotyledons</taxon>
        <taxon>Gunneridae</taxon>
        <taxon>Pentapetalae</taxon>
        <taxon>rosids</taxon>
        <taxon>fabids</taxon>
        <taxon>Malpighiales</taxon>
        <taxon>Linaceae</taxon>
        <taxon>Linum</taxon>
    </lineage>
</organism>
<proteinExistence type="predicted"/>
<dbReference type="InterPro" id="IPR032675">
    <property type="entry name" value="LRR_dom_sf"/>
</dbReference>
<keyword evidence="3" id="KW-1185">Reference proteome</keyword>
<dbReference type="SUPFAM" id="SSF81383">
    <property type="entry name" value="F-box domain"/>
    <property type="match status" value="1"/>
</dbReference>
<evidence type="ECO:0000313" key="2">
    <source>
        <dbReference type="EMBL" id="CAI0377748.1"/>
    </source>
</evidence>
<comment type="caution">
    <text evidence="2">The sequence shown here is derived from an EMBL/GenBank/DDBJ whole genome shotgun (WGS) entry which is preliminary data.</text>
</comment>
<dbReference type="SMART" id="SM00256">
    <property type="entry name" value="FBOX"/>
    <property type="match status" value="1"/>
</dbReference>
<dbReference type="Proteomes" id="UP001154282">
    <property type="component" value="Unassembled WGS sequence"/>
</dbReference>
<accession>A0AAV0GZG8</accession>
<dbReference type="InterPro" id="IPR044809">
    <property type="entry name" value="AUF1-like"/>
</dbReference>
<evidence type="ECO:0000313" key="3">
    <source>
        <dbReference type="Proteomes" id="UP001154282"/>
    </source>
</evidence>
<feature type="domain" description="F-box" evidence="1">
    <location>
        <begin position="1"/>
        <end position="48"/>
    </location>
</feature>
<dbReference type="PANTHER" id="PTHR31215">
    <property type="entry name" value="OS05G0510400 PROTEIN-RELATED"/>
    <property type="match status" value="1"/>
</dbReference>
<dbReference type="PROSITE" id="PS50181">
    <property type="entry name" value="FBOX"/>
    <property type="match status" value="1"/>
</dbReference>
<dbReference type="Gene3D" id="3.80.10.10">
    <property type="entry name" value="Ribonuclease Inhibitor"/>
    <property type="match status" value="1"/>
</dbReference>
<gene>
    <name evidence="2" type="ORF">LITE_LOCUS1589</name>
</gene>
<evidence type="ECO:0000259" key="1">
    <source>
        <dbReference type="PROSITE" id="PS50181"/>
    </source>
</evidence>
<dbReference type="InterPro" id="IPR001810">
    <property type="entry name" value="F-box_dom"/>
</dbReference>
<dbReference type="Pfam" id="PF12937">
    <property type="entry name" value="F-box-like"/>
    <property type="match status" value="1"/>
</dbReference>
<name>A0AAV0GZG8_9ROSI</name>